<proteinExistence type="predicted"/>
<organism evidence="1">
    <name type="scientific">Timema monikensis</name>
    <dbReference type="NCBI Taxonomy" id="170555"/>
    <lineage>
        <taxon>Eukaryota</taxon>
        <taxon>Metazoa</taxon>
        <taxon>Ecdysozoa</taxon>
        <taxon>Arthropoda</taxon>
        <taxon>Hexapoda</taxon>
        <taxon>Insecta</taxon>
        <taxon>Pterygota</taxon>
        <taxon>Neoptera</taxon>
        <taxon>Polyneoptera</taxon>
        <taxon>Phasmatodea</taxon>
        <taxon>Timematodea</taxon>
        <taxon>Timematoidea</taxon>
        <taxon>Timematidae</taxon>
        <taxon>Timema</taxon>
    </lineage>
</organism>
<dbReference type="EMBL" id="OB793885">
    <property type="protein sequence ID" value="CAD7428864.1"/>
    <property type="molecule type" value="Genomic_DNA"/>
</dbReference>
<accession>A0A7R9E878</accession>
<evidence type="ECO:0000313" key="1">
    <source>
        <dbReference type="EMBL" id="CAD7428864.1"/>
    </source>
</evidence>
<protein>
    <submittedName>
        <fullName evidence="1">Uncharacterized protein</fullName>
    </submittedName>
</protein>
<name>A0A7R9E878_9NEOP</name>
<gene>
    <name evidence="1" type="ORF">TMSB3V08_LOCUS5655</name>
</gene>
<dbReference type="AlphaFoldDB" id="A0A7R9E878"/>
<sequence>MSKVLLLFSRDLVTSYPAVYIDQVLDTALYPTNNRHAKLHWHALLFLKISGMGSTPGRVPHSAI</sequence>
<reference evidence="1" key="1">
    <citation type="submission" date="2020-11" db="EMBL/GenBank/DDBJ databases">
        <authorList>
            <person name="Tran Van P."/>
        </authorList>
    </citation>
    <scope>NUCLEOTIDE SEQUENCE</scope>
</reference>